<dbReference type="VEuPathDB" id="FungiDB:P175DRAFT_0534316"/>
<proteinExistence type="predicted"/>
<gene>
    <name evidence="1" type="ORF">P175DRAFT_0534316</name>
</gene>
<dbReference type="OrthoDB" id="4451952at2759"/>
<evidence type="ECO:0000313" key="2">
    <source>
        <dbReference type="Proteomes" id="UP000244073"/>
    </source>
</evidence>
<evidence type="ECO:0000313" key="1">
    <source>
        <dbReference type="EMBL" id="PTU18574.1"/>
    </source>
</evidence>
<organism evidence="1 2">
    <name type="scientific">Aspergillus ochraceoroseus IBT 24754</name>
    <dbReference type="NCBI Taxonomy" id="1392256"/>
    <lineage>
        <taxon>Eukaryota</taxon>
        <taxon>Fungi</taxon>
        <taxon>Dikarya</taxon>
        <taxon>Ascomycota</taxon>
        <taxon>Pezizomycotina</taxon>
        <taxon>Eurotiomycetes</taxon>
        <taxon>Eurotiomycetidae</taxon>
        <taxon>Eurotiales</taxon>
        <taxon>Aspergillaceae</taxon>
        <taxon>Aspergillus</taxon>
        <taxon>Aspergillus subgen. Nidulantes</taxon>
    </lineage>
</organism>
<dbReference type="AlphaFoldDB" id="A0A2T5LQK7"/>
<dbReference type="Proteomes" id="UP000244073">
    <property type="component" value="Unassembled WGS sequence"/>
</dbReference>
<sequence length="125" mass="15056">MCIHYTCKFLCGCIWDEWRFPCENPHAWCTYRDIIQTDDPLTACEDCWARIETRVRRYGLRNVLRSGEEEAFPLGRALGMLVVLLYDENEQWRLFRNGERVFFRDRELDTMKDLRPVSAALMRER</sequence>
<dbReference type="GeneID" id="63817012"/>
<comment type="caution">
    <text evidence="1">The sequence shown here is derived from an EMBL/GenBank/DDBJ whole genome shotgun (WGS) entry which is preliminary data.</text>
</comment>
<dbReference type="RefSeq" id="XP_040749966.1">
    <property type="nucleotide sequence ID" value="XM_040900130.1"/>
</dbReference>
<protein>
    <submittedName>
        <fullName evidence="1">Uncharacterized protein</fullName>
    </submittedName>
</protein>
<reference evidence="1 2" key="1">
    <citation type="journal article" date="2018" name="Proc. Natl. Acad. Sci. U.S.A.">
        <title>Linking secondary metabolites to gene clusters through genome sequencing of six diverse Aspergillus species.</title>
        <authorList>
            <person name="Kaerboelling I."/>
            <person name="Vesth T.C."/>
            <person name="Frisvad J.C."/>
            <person name="Nybo J.L."/>
            <person name="Theobald S."/>
            <person name="Kuo A."/>
            <person name="Bowyer P."/>
            <person name="Matsuda Y."/>
            <person name="Mondo S."/>
            <person name="Lyhne E.K."/>
            <person name="Kogle M.E."/>
            <person name="Clum A."/>
            <person name="Lipzen A."/>
            <person name="Salamov A."/>
            <person name="Ngan C.Y."/>
            <person name="Daum C."/>
            <person name="Chiniquy J."/>
            <person name="Barry K."/>
            <person name="LaButti K."/>
            <person name="Haridas S."/>
            <person name="Simmons B.A."/>
            <person name="Magnuson J.K."/>
            <person name="Mortensen U.H."/>
            <person name="Larsen T.O."/>
            <person name="Grigoriev I.V."/>
            <person name="Baker S.E."/>
            <person name="Andersen M.R."/>
        </authorList>
    </citation>
    <scope>NUCLEOTIDE SEQUENCE [LARGE SCALE GENOMIC DNA]</scope>
    <source>
        <strain evidence="1 2">IBT 24754</strain>
    </source>
</reference>
<dbReference type="EMBL" id="MSFN02000007">
    <property type="protein sequence ID" value="PTU18574.1"/>
    <property type="molecule type" value="Genomic_DNA"/>
</dbReference>
<accession>A0A2T5LQK7</accession>
<name>A0A2T5LQK7_9EURO</name>